<evidence type="ECO:0000313" key="9">
    <source>
        <dbReference type="Proteomes" id="UP001054837"/>
    </source>
</evidence>
<keyword evidence="4" id="KW-0862">Zinc</keyword>
<dbReference type="SUPFAM" id="SSF57667">
    <property type="entry name" value="beta-beta-alpha zinc fingers"/>
    <property type="match status" value="1"/>
</dbReference>
<name>A0AAV4WFP0_9ARAC</name>
<accession>A0AAV4WFP0</accession>
<keyword evidence="5" id="KW-0539">Nucleus</keyword>
<dbReference type="AlphaFoldDB" id="A0AAV4WFP0"/>
<sequence length="322" mass="36343">MAQHSNAFSQIECSLISNTNELPPHFSSAYHNSGESGHILTNEATEYSETSLEMSILENQNANYNPMSSTYQNSGIQQTQQLGSFASLSCDNPLERPSCYMDTLCANKEENTLNRTETENPKYFTSHFSLPCTSQNSVTSREHRVNNPGKVKFKEDDYNPKNKQWTDFSYGIAESISYPSSANQICQHNFGGGIKNKSRAWEFSNSVTSSSENKNACKISNTIGASEVNANSKKNSEDKIFDRKASTLKKKMDGPPKTKPFYKCGKCPMTFSRKYFLESHERCHNVEKQYVCNFCDKAFTRNDTLAIHIRSHTGKKPYVCSF</sequence>
<dbReference type="PANTHER" id="PTHR23235:SF142">
    <property type="entry name" value="ZINC FINGER PROTEIN 384"/>
    <property type="match status" value="1"/>
</dbReference>
<feature type="domain" description="C2H2-type" evidence="7">
    <location>
        <begin position="290"/>
        <end position="317"/>
    </location>
</feature>
<dbReference type="Proteomes" id="UP001054837">
    <property type="component" value="Unassembled WGS sequence"/>
</dbReference>
<protein>
    <recommendedName>
        <fullName evidence="7">C2H2-type domain-containing protein</fullName>
    </recommendedName>
</protein>
<keyword evidence="1" id="KW-0479">Metal-binding</keyword>
<dbReference type="GO" id="GO:0000981">
    <property type="term" value="F:DNA-binding transcription factor activity, RNA polymerase II-specific"/>
    <property type="evidence" value="ECO:0007669"/>
    <property type="project" value="TreeGrafter"/>
</dbReference>
<dbReference type="PROSITE" id="PS50157">
    <property type="entry name" value="ZINC_FINGER_C2H2_2"/>
    <property type="match status" value="2"/>
</dbReference>
<keyword evidence="3 6" id="KW-0863">Zinc-finger</keyword>
<evidence type="ECO:0000256" key="5">
    <source>
        <dbReference type="ARBA" id="ARBA00023242"/>
    </source>
</evidence>
<comment type="caution">
    <text evidence="8">The sequence shown here is derived from an EMBL/GenBank/DDBJ whole genome shotgun (WGS) entry which is preliminary data.</text>
</comment>
<dbReference type="Gene3D" id="3.30.160.60">
    <property type="entry name" value="Classic Zinc Finger"/>
    <property type="match status" value="1"/>
</dbReference>
<evidence type="ECO:0000259" key="7">
    <source>
        <dbReference type="PROSITE" id="PS50157"/>
    </source>
</evidence>
<dbReference type="GO" id="GO:0000978">
    <property type="term" value="F:RNA polymerase II cis-regulatory region sequence-specific DNA binding"/>
    <property type="evidence" value="ECO:0007669"/>
    <property type="project" value="TreeGrafter"/>
</dbReference>
<evidence type="ECO:0000313" key="8">
    <source>
        <dbReference type="EMBL" id="GIY81341.1"/>
    </source>
</evidence>
<dbReference type="Pfam" id="PF00096">
    <property type="entry name" value="zf-C2H2"/>
    <property type="match status" value="1"/>
</dbReference>
<dbReference type="FunFam" id="3.30.160.60:FF:000478">
    <property type="entry name" value="Zinc finger protein 133"/>
    <property type="match status" value="1"/>
</dbReference>
<evidence type="ECO:0000256" key="3">
    <source>
        <dbReference type="ARBA" id="ARBA00022771"/>
    </source>
</evidence>
<evidence type="ECO:0000256" key="1">
    <source>
        <dbReference type="ARBA" id="ARBA00022723"/>
    </source>
</evidence>
<reference evidence="8 9" key="1">
    <citation type="submission" date="2021-06" db="EMBL/GenBank/DDBJ databases">
        <title>Caerostris darwini draft genome.</title>
        <authorList>
            <person name="Kono N."/>
            <person name="Arakawa K."/>
        </authorList>
    </citation>
    <scope>NUCLEOTIDE SEQUENCE [LARGE SCALE GENOMIC DNA]</scope>
</reference>
<dbReference type="InterPro" id="IPR013087">
    <property type="entry name" value="Znf_C2H2_type"/>
</dbReference>
<keyword evidence="2" id="KW-0677">Repeat</keyword>
<proteinExistence type="predicted"/>
<feature type="domain" description="C2H2-type" evidence="7">
    <location>
        <begin position="262"/>
        <end position="289"/>
    </location>
</feature>
<evidence type="ECO:0000256" key="4">
    <source>
        <dbReference type="ARBA" id="ARBA00022833"/>
    </source>
</evidence>
<dbReference type="PROSITE" id="PS00028">
    <property type="entry name" value="ZINC_FINGER_C2H2_1"/>
    <property type="match status" value="2"/>
</dbReference>
<evidence type="ECO:0000256" key="6">
    <source>
        <dbReference type="PROSITE-ProRule" id="PRU00042"/>
    </source>
</evidence>
<dbReference type="SMART" id="SM00355">
    <property type="entry name" value="ZnF_C2H2"/>
    <property type="match status" value="2"/>
</dbReference>
<dbReference type="InterPro" id="IPR036236">
    <property type="entry name" value="Znf_C2H2_sf"/>
</dbReference>
<keyword evidence="9" id="KW-1185">Reference proteome</keyword>
<dbReference type="EMBL" id="BPLQ01014606">
    <property type="protein sequence ID" value="GIY81341.1"/>
    <property type="molecule type" value="Genomic_DNA"/>
</dbReference>
<organism evidence="8 9">
    <name type="scientific">Caerostris darwini</name>
    <dbReference type="NCBI Taxonomy" id="1538125"/>
    <lineage>
        <taxon>Eukaryota</taxon>
        <taxon>Metazoa</taxon>
        <taxon>Ecdysozoa</taxon>
        <taxon>Arthropoda</taxon>
        <taxon>Chelicerata</taxon>
        <taxon>Arachnida</taxon>
        <taxon>Araneae</taxon>
        <taxon>Araneomorphae</taxon>
        <taxon>Entelegynae</taxon>
        <taxon>Araneoidea</taxon>
        <taxon>Araneidae</taxon>
        <taxon>Caerostris</taxon>
    </lineage>
</organism>
<dbReference type="PANTHER" id="PTHR23235">
    <property type="entry name" value="KRUEPPEL-LIKE TRANSCRIPTION FACTOR"/>
    <property type="match status" value="1"/>
</dbReference>
<evidence type="ECO:0000256" key="2">
    <source>
        <dbReference type="ARBA" id="ARBA00022737"/>
    </source>
</evidence>
<gene>
    <name evidence="8" type="ORF">CDAR_496241</name>
</gene>
<dbReference type="GO" id="GO:0008270">
    <property type="term" value="F:zinc ion binding"/>
    <property type="evidence" value="ECO:0007669"/>
    <property type="project" value="UniProtKB-KW"/>
</dbReference>